<protein>
    <submittedName>
        <fullName evidence="2">Uncharacterized protein</fullName>
    </submittedName>
</protein>
<accession>A0AA39G8W8</accession>
<feature type="compositionally biased region" description="Basic and acidic residues" evidence="1">
    <location>
        <begin position="1"/>
        <end position="19"/>
    </location>
</feature>
<dbReference type="EMBL" id="JAQQBR010000001">
    <property type="protein sequence ID" value="KAK0183513.1"/>
    <property type="molecule type" value="Genomic_DNA"/>
</dbReference>
<proteinExistence type="predicted"/>
<comment type="caution">
    <text evidence="2">The sequence shown here is derived from an EMBL/GenBank/DDBJ whole genome shotgun (WGS) entry which is preliminary data.</text>
</comment>
<dbReference type="AlphaFoldDB" id="A0AA39G8W8"/>
<evidence type="ECO:0000313" key="3">
    <source>
        <dbReference type="Proteomes" id="UP001168972"/>
    </source>
</evidence>
<organism evidence="2 3">
    <name type="scientific">Microctonus hyperodae</name>
    <name type="common">Parasitoid wasp</name>
    <dbReference type="NCBI Taxonomy" id="165561"/>
    <lineage>
        <taxon>Eukaryota</taxon>
        <taxon>Metazoa</taxon>
        <taxon>Ecdysozoa</taxon>
        <taxon>Arthropoda</taxon>
        <taxon>Hexapoda</taxon>
        <taxon>Insecta</taxon>
        <taxon>Pterygota</taxon>
        <taxon>Neoptera</taxon>
        <taxon>Endopterygota</taxon>
        <taxon>Hymenoptera</taxon>
        <taxon>Apocrita</taxon>
        <taxon>Ichneumonoidea</taxon>
        <taxon>Braconidae</taxon>
        <taxon>Euphorinae</taxon>
        <taxon>Microctonus</taxon>
    </lineage>
</organism>
<gene>
    <name evidence="2" type="ORF">PV327_001550</name>
</gene>
<keyword evidence="3" id="KW-1185">Reference proteome</keyword>
<sequence length="70" mass="7467">MNGENVKVEKDEKARRKDGGATIVKRRLRVSSRGPGPSGADIAHIKLSYSILPPTVGSNAATITLKRAKP</sequence>
<feature type="region of interest" description="Disordered" evidence="1">
    <location>
        <begin position="1"/>
        <end position="38"/>
    </location>
</feature>
<name>A0AA39G8W8_MICHY</name>
<evidence type="ECO:0000313" key="2">
    <source>
        <dbReference type="EMBL" id="KAK0183513.1"/>
    </source>
</evidence>
<dbReference type="Proteomes" id="UP001168972">
    <property type="component" value="Unassembled WGS sequence"/>
</dbReference>
<reference evidence="2" key="1">
    <citation type="journal article" date="2023" name="bioRxiv">
        <title>Scaffold-level genome assemblies of two parasitoid biocontrol wasps reveal the parthenogenesis mechanism and an associated novel virus.</title>
        <authorList>
            <person name="Inwood S."/>
            <person name="Skelly J."/>
            <person name="Guhlin J."/>
            <person name="Harrop T."/>
            <person name="Goldson S."/>
            <person name="Dearden P."/>
        </authorList>
    </citation>
    <scope>NUCLEOTIDE SEQUENCE</scope>
    <source>
        <strain evidence="2">Lincoln</strain>
        <tissue evidence="2">Whole body</tissue>
    </source>
</reference>
<evidence type="ECO:0000256" key="1">
    <source>
        <dbReference type="SAM" id="MobiDB-lite"/>
    </source>
</evidence>
<reference evidence="2" key="2">
    <citation type="submission" date="2023-03" db="EMBL/GenBank/DDBJ databases">
        <authorList>
            <person name="Inwood S.N."/>
            <person name="Skelly J.G."/>
            <person name="Guhlin J."/>
            <person name="Harrop T.W.R."/>
            <person name="Goldson S.G."/>
            <person name="Dearden P.K."/>
        </authorList>
    </citation>
    <scope>NUCLEOTIDE SEQUENCE</scope>
    <source>
        <strain evidence="2">Lincoln</strain>
        <tissue evidence="2">Whole body</tissue>
    </source>
</reference>